<evidence type="ECO:0000313" key="4">
    <source>
        <dbReference type="Proteomes" id="UP000549971"/>
    </source>
</evidence>
<feature type="chain" id="PRO_5030758975" description="PBP domain-containing protein" evidence="2">
    <location>
        <begin position="31"/>
        <end position="892"/>
    </location>
</feature>
<feature type="compositionally biased region" description="Gly residues" evidence="1">
    <location>
        <begin position="775"/>
        <end position="792"/>
    </location>
</feature>
<dbReference type="AlphaFoldDB" id="A0A7W9JGF4"/>
<keyword evidence="2" id="KW-0732">Signal</keyword>
<feature type="compositionally biased region" description="Acidic residues" evidence="1">
    <location>
        <begin position="754"/>
        <end position="763"/>
    </location>
</feature>
<feature type="compositionally biased region" description="Pro residues" evidence="1">
    <location>
        <begin position="49"/>
        <end position="59"/>
    </location>
</feature>
<reference evidence="3 4" key="1">
    <citation type="submission" date="2020-08" db="EMBL/GenBank/DDBJ databases">
        <title>Sequencing the genomes of 1000 actinobacteria strains.</title>
        <authorList>
            <person name="Klenk H.-P."/>
        </authorList>
    </citation>
    <scope>NUCLEOTIDE SEQUENCE [LARGE SCALE GENOMIC DNA]</scope>
    <source>
        <strain evidence="3 4">DSM 28967</strain>
    </source>
</reference>
<feature type="signal peptide" evidence="2">
    <location>
        <begin position="1"/>
        <end position="30"/>
    </location>
</feature>
<feature type="compositionally biased region" description="Polar residues" evidence="1">
    <location>
        <begin position="67"/>
        <end position="81"/>
    </location>
</feature>
<evidence type="ECO:0000256" key="1">
    <source>
        <dbReference type="SAM" id="MobiDB-lite"/>
    </source>
</evidence>
<keyword evidence="4" id="KW-1185">Reference proteome</keyword>
<dbReference type="RefSeq" id="WP_184804887.1">
    <property type="nucleotide sequence ID" value="NZ_JACHMY010000001.1"/>
</dbReference>
<comment type="caution">
    <text evidence="3">The sequence shown here is derived from an EMBL/GenBank/DDBJ whole genome shotgun (WGS) entry which is preliminary data.</text>
</comment>
<feature type="region of interest" description="Disordered" evidence="1">
    <location>
        <begin position="174"/>
        <end position="223"/>
    </location>
</feature>
<proteinExistence type="predicted"/>
<dbReference type="Proteomes" id="UP000549971">
    <property type="component" value="Unassembled WGS sequence"/>
</dbReference>
<protein>
    <recommendedName>
        <fullName evidence="5">PBP domain-containing protein</fullName>
    </recommendedName>
</protein>
<feature type="region of interest" description="Disordered" evidence="1">
    <location>
        <begin position="37"/>
        <end position="81"/>
    </location>
</feature>
<dbReference type="EMBL" id="JACHMY010000001">
    <property type="protein sequence ID" value="MBB5841490.1"/>
    <property type="molecule type" value="Genomic_DNA"/>
</dbReference>
<accession>A0A7W9JGF4</accession>
<organism evidence="3 4">
    <name type="scientific">Kribbella italica</name>
    <dbReference type="NCBI Taxonomy" id="1540520"/>
    <lineage>
        <taxon>Bacteria</taxon>
        <taxon>Bacillati</taxon>
        <taxon>Actinomycetota</taxon>
        <taxon>Actinomycetes</taxon>
        <taxon>Propionibacteriales</taxon>
        <taxon>Kribbellaceae</taxon>
        <taxon>Kribbella</taxon>
    </lineage>
</organism>
<sequence length="892" mass="95252">MRLIRRRRGRPAVLVVVAVLFALSAPVVLAAPAPAAAGVRETAADDPPTTTPTPPPVPVDEPVFGEPSSSKVTLSRGNSTVSVSRTGGLTRQMLNVSWTGMTPSEANSFPVAVMQCRGSNPKREDCWMSDQLGYFVGYYRGSSYLPVETSKWAAFPGGEFGTLYSQPFKKADGSYHIQPNPDAPGGYNGTGLNDKLTDSTVDDYTPGTGNQRDGRTRPNGTGEVQTWANTRTENPSLGCDEKTPCSIVVVPITQHPCREGLGELELLFCQSDYDFKTDAVLASWPLLANWYQRYVFKLSFAPAAATCLGRDDSAKFLGSELVGEAMRRWVPARCPKSSPSALDFTRGWEPDSRRQFGQTDPIAPSGYEADAAMVSEPTPADETVVEKRKPAYAPVAVSGFAIGYNWERSEAFGGGPVPEIKLNARLVAKLLTQSYPGKYRAGNDFPVNPNAGTNPPNLAVDPEFQQLNPDAKNWVGLNDAVGTQIAVPVFKSDVLLAVTRWIWSDPAARGFVQGKADPWGMTVNKTYKGWSMPRDDYQLNDGWLLPKDQNEWSNFSPQALGAQSSNSWVQGADVLMTAWPLSQSPVPPLQVGLPTVPKRVDAQVPGQRSLMALTTTSELAKSGMPAVKLQNFQGAYVGPDTDSMMYALDNATVDGASGIWRVNHQKMEQRGYPGTMVTYAQVPTATLKPAEATRYADALRWMATEGQLYGQEAGQLPEGYLSLPDPMRDQAMKVAAAVENQTGAPPVPPKNEDPLPEGDDDPTPDQPTDKPSAGQNGGGGGGQNGNGGGNGGDSKTQPNGSATKPVPLPSVTPSKGTVQANGELKPVVAETQGDSLGWLAWGIPALLAAGLAAGVASPGIRLIAQPGHPVRRGFAAGGSYLAGFVRRRRRHG</sequence>
<evidence type="ECO:0000256" key="2">
    <source>
        <dbReference type="SAM" id="SignalP"/>
    </source>
</evidence>
<dbReference type="Gene3D" id="3.40.190.10">
    <property type="entry name" value="Periplasmic binding protein-like II"/>
    <property type="match status" value="2"/>
</dbReference>
<gene>
    <name evidence="3" type="ORF">HDA39_008224</name>
</gene>
<name>A0A7W9JGF4_9ACTN</name>
<dbReference type="SUPFAM" id="SSF53850">
    <property type="entry name" value="Periplasmic binding protein-like II"/>
    <property type="match status" value="1"/>
</dbReference>
<feature type="region of interest" description="Disordered" evidence="1">
    <location>
        <begin position="740"/>
        <end position="819"/>
    </location>
</feature>
<feature type="compositionally biased region" description="Polar residues" evidence="1">
    <location>
        <begin position="793"/>
        <end position="802"/>
    </location>
</feature>
<evidence type="ECO:0008006" key="5">
    <source>
        <dbReference type="Google" id="ProtNLM"/>
    </source>
</evidence>
<evidence type="ECO:0000313" key="3">
    <source>
        <dbReference type="EMBL" id="MBB5841490.1"/>
    </source>
</evidence>